<feature type="domain" description="ABM" evidence="1">
    <location>
        <begin position="3"/>
        <end position="94"/>
    </location>
</feature>
<keyword evidence="2" id="KW-0560">Oxidoreductase</keyword>
<reference evidence="2 3" key="1">
    <citation type="submission" date="2024-06" db="EMBL/GenBank/DDBJ databases">
        <title>Genomic Encyclopedia of Type Strains, Phase IV (KMG-IV): sequencing the most valuable type-strain genomes for metagenomic binning, comparative biology and taxonomic classification.</title>
        <authorList>
            <person name="Goeker M."/>
        </authorList>
    </citation>
    <scope>NUCLEOTIDE SEQUENCE [LARGE SCALE GENOMIC DNA]</scope>
    <source>
        <strain evidence="2 3">DSM 28303</strain>
    </source>
</reference>
<organism evidence="2 3">
    <name type="scientific">Streptococcus rupicaprae</name>
    <dbReference type="NCBI Taxonomy" id="759619"/>
    <lineage>
        <taxon>Bacteria</taxon>
        <taxon>Bacillati</taxon>
        <taxon>Bacillota</taxon>
        <taxon>Bacilli</taxon>
        <taxon>Lactobacillales</taxon>
        <taxon>Streptococcaceae</taxon>
        <taxon>Streptococcus</taxon>
    </lineage>
</organism>
<comment type="caution">
    <text evidence="2">The sequence shown here is derived from an EMBL/GenBank/DDBJ whole genome shotgun (WGS) entry which is preliminary data.</text>
</comment>
<dbReference type="Pfam" id="PF03992">
    <property type="entry name" value="ABM"/>
    <property type="match status" value="1"/>
</dbReference>
<dbReference type="RefSeq" id="WP_354364123.1">
    <property type="nucleotide sequence ID" value="NZ_JBEPLO010000003.1"/>
</dbReference>
<evidence type="ECO:0000313" key="3">
    <source>
        <dbReference type="Proteomes" id="UP001549122"/>
    </source>
</evidence>
<protein>
    <submittedName>
        <fullName evidence="2">Quinol monooxygenase YgiN</fullName>
    </submittedName>
</protein>
<dbReference type="GO" id="GO:0004497">
    <property type="term" value="F:monooxygenase activity"/>
    <property type="evidence" value="ECO:0007669"/>
    <property type="project" value="UniProtKB-KW"/>
</dbReference>
<dbReference type="InterPro" id="IPR007138">
    <property type="entry name" value="ABM_dom"/>
</dbReference>
<gene>
    <name evidence="2" type="ORF">ABID29_000474</name>
</gene>
<keyword evidence="2" id="KW-0503">Monooxygenase</keyword>
<proteinExistence type="predicted"/>
<dbReference type="SUPFAM" id="SSF54909">
    <property type="entry name" value="Dimeric alpha+beta barrel"/>
    <property type="match status" value="1"/>
</dbReference>
<evidence type="ECO:0000259" key="1">
    <source>
        <dbReference type="PROSITE" id="PS51725"/>
    </source>
</evidence>
<accession>A0ABV2FFL7</accession>
<dbReference type="Gene3D" id="3.30.70.100">
    <property type="match status" value="1"/>
</dbReference>
<dbReference type="EMBL" id="JBEPLO010000003">
    <property type="protein sequence ID" value="MET3557365.1"/>
    <property type="molecule type" value="Genomic_DNA"/>
</dbReference>
<dbReference type="InterPro" id="IPR011008">
    <property type="entry name" value="Dimeric_a/b-barrel"/>
</dbReference>
<name>A0ABV2FFL7_9STRE</name>
<sequence>MSLTFLLTYTGQDGAALKFIQEMEEQGIATTIRQRAGNLRYGYFISHADPETVLLVDSWADQEALDIHHASPEMDRIIALREKYDLKMTAERLVSDEVNFSAHDRSFIRD</sequence>
<keyword evidence="3" id="KW-1185">Reference proteome</keyword>
<dbReference type="Proteomes" id="UP001549122">
    <property type="component" value="Unassembled WGS sequence"/>
</dbReference>
<evidence type="ECO:0000313" key="2">
    <source>
        <dbReference type="EMBL" id="MET3557365.1"/>
    </source>
</evidence>
<dbReference type="PROSITE" id="PS51725">
    <property type="entry name" value="ABM"/>
    <property type="match status" value="1"/>
</dbReference>